<protein>
    <recommendedName>
        <fullName evidence="7">Bicarbonate transporter-like transmembrane domain-containing protein</fullName>
    </recommendedName>
</protein>
<dbReference type="EMBL" id="CATNWA010019519">
    <property type="protein sequence ID" value="CAI9613664.1"/>
    <property type="molecule type" value="Genomic_DNA"/>
</dbReference>
<evidence type="ECO:0000313" key="8">
    <source>
        <dbReference type="EMBL" id="CAI9613664.1"/>
    </source>
</evidence>
<evidence type="ECO:0000256" key="1">
    <source>
        <dbReference type="ARBA" id="ARBA00004141"/>
    </source>
</evidence>
<dbReference type="Pfam" id="PF00955">
    <property type="entry name" value="HCO3_cotransp"/>
    <property type="match status" value="1"/>
</dbReference>
<evidence type="ECO:0000259" key="7">
    <source>
        <dbReference type="Pfam" id="PF00955"/>
    </source>
</evidence>
<dbReference type="PANTHER" id="PTHR11453">
    <property type="entry name" value="ANION EXCHANGE PROTEIN"/>
    <property type="match status" value="1"/>
</dbReference>
<feature type="domain" description="Bicarbonate transporter-like transmembrane" evidence="7">
    <location>
        <begin position="1"/>
        <end position="105"/>
    </location>
</feature>
<keyword evidence="9" id="KW-1185">Reference proteome</keyword>
<evidence type="ECO:0000256" key="4">
    <source>
        <dbReference type="ARBA" id="ARBA00023136"/>
    </source>
</evidence>
<sequence length="144" mass="16479">MPVLYGIFLQMGVAALGSIQFMERLKLLFVTPKHQPDLIYLRHVPLRKVHLFTLIQICCLIILWILKSTDAAIIFPLMLLALVGIRKAMECIFSLHDLSWLDDILPQKSVREEGQKSEEIDSTDSEDSELKYQEKGPEINISVN</sequence>
<reference evidence="8" key="1">
    <citation type="submission" date="2023-05" db="EMBL/GenBank/DDBJ databases">
        <authorList>
            <person name="Stuckert A."/>
        </authorList>
    </citation>
    <scope>NUCLEOTIDE SEQUENCE</scope>
</reference>
<feature type="region of interest" description="Disordered" evidence="5">
    <location>
        <begin position="111"/>
        <end position="144"/>
    </location>
</feature>
<keyword evidence="2 6" id="KW-0812">Transmembrane</keyword>
<dbReference type="InterPro" id="IPR011531">
    <property type="entry name" value="HCO3_transpt-like_TM_dom"/>
</dbReference>
<evidence type="ECO:0000256" key="6">
    <source>
        <dbReference type="SAM" id="Phobius"/>
    </source>
</evidence>
<proteinExistence type="predicted"/>
<organism evidence="8 9">
    <name type="scientific">Staurois parvus</name>
    <dbReference type="NCBI Taxonomy" id="386267"/>
    <lineage>
        <taxon>Eukaryota</taxon>
        <taxon>Metazoa</taxon>
        <taxon>Chordata</taxon>
        <taxon>Craniata</taxon>
        <taxon>Vertebrata</taxon>
        <taxon>Euteleostomi</taxon>
        <taxon>Amphibia</taxon>
        <taxon>Batrachia</taxon>
        <taxon>Anura</taxon>
        <taxon>Neobatrachia</taxon>
        <taxon>Ranoidea</taxon>
        <taxon>Ranidae</taxon>
        <taxon>Staurois</taxon>
    </lineage>
</organism>
<comment type="caution">
    <text evidence="8">The sequence shown here is derived from an EMBL/GenBank/DDBJ whole genome shotgun (WGS) entry which is preliminary data.</text>
</comment>
<dbReference type="PANTHER" id="PTHR11453:SF52">
    <property type="entry name" value="ANION EXCHANGE PROTEIN 4"/>
    <property type="match status" value="1"/>
</dbReference>
<evidence type="ECO:0000256" key="2">
    <source>
        <dbReference type="ARBA" id="ARBA00022692"/>
    </source>
</evidence>
<evidence type="ECO:0000256" key="5">
    <source>
        <dbReference type="SAM" id="MobiDB-lite"/>
    </source>
</evidence>
<name>A0ABN9GW30_9NEOB</name>
<keyword evidence="3 6" id="KW-1133">Transmembrane helix</keyword>
<feature type="compositionally biased region" description="Basic and acidic residues" evidence="5">
    <location>
        <begin position="128"/>
        <end position="137"/>
    </location>
</feature>
<dbReference type="InterPro" id="IPR003020">
    <property type="entry name" value="HCO3_transpt_euk"/>
</dbReference>
<dbReference type="Proteomes" id="UP001162483">
    <property type="component" value="Unassembled WGS sequence"/>
</dbReference>
<accession>A0ABN9GW30</accession>
<evidence type="ECO:0000313" key="9">
    <source>
        <dbReference type="Proteomes" id="UP001162483"/>
    </source>
</evidence>
<feature type="transmembrane region" description="Helical" evidence="6">
    <location>
        <begin position="72"/>
        <end position="89"/>
    </location>
</feature>
<keyword evidence="4 6" id="KW-0472">Membrane</keyword>
<comment type="subcellular location">
    <subcellularLocation>
        <location evidence="1">Membrane</location>
        <topology evidence="1">Multi-pass membrane protein</topology>
    </subcellularLocation>
</comment>
<gene>
    <name evidence="8" type="ORF">SPARVUS_LOCUS14923735</name>
</gene>
<evidence type="ECO:0000256" key="3">
    <source>
        <dbReference type="ARBA" id="ARBA00022989"/>
    </source>
</evidence>